<name>A0A226WMY7_CABSO</name>
<feature type="region of interest" description="Disordered" evidence="1">
    <location>
        <begin position="1"/>
        <end position="42"/>
    </location>
</feature>
<evidence type="ECO:0000313" key="3">
    <source>
        <dbReference type="Proteomes" id="UP000214720"/>
    </source>
</evidence>
<dbReference type="EMBL" id="MTHB01000275">
    <property type="protein sequence ID" value="OXC72564.1"/>
    <property type="molecule type" value="Genomic_DNA"/>
</dbReference>
<accession>A0A226WMY7</accession>
<feature type="compositionally biased region" description="Basic and acidic residues" evidence="1">
    <location>
        <begin position="22"/>
        <end position="42"/>
    </location>
</feature>
<dbReference type="Proteomes" id="UP000214720">
    <property type="component" value="Unassembled WGS sequence"/>
</dbReference>
<protein>
    <submittedName>
        <fullName evidence="2">Uncharacterized protein</fullName>
    </submittedName>
</protein>
<evidence type="ECO:0000256" key="1">
    <source>
        <dbReference type="SAM" id="MobiDB-lite"/>
    </source>
</evidence>
<gene>
    <name evidence="2" type="ORF">BSU04_41360</name>
</gene>
<comment type="caution">
    <text evidence="2">The sequence shown here is derived from an EMBL/GenBank/DDBJ whole genome shotgun (WGS) entry which is preliminary data.</text>
</comment>
<evidence type="ECO:0000313" key="2">
    <source>
        <dbReference type="EMBL" id="OXC72564.1"/>
    </source>
</evidence>
<organism evidence="2 3">
    <name type="scientific">Caballeronia sordidicola</name>
    <name type="common">Burkholderia sordidicola</name>
    <dbReference type="NCBI Taxonomy" id="196367"/>
    <lineage>
        <taxon>Bacteria</taxon>
        <taxon>Pseudomonadati</taxon>
        <taxon>Pseudomonadota</taxon>
        <taxon>Betaproteobacteria</taxon>
        <taxon>Burkholderiales</taxon>
        <taxon>Burkholderiaceae</taxon>
        <taxon>Caballeronia</taxon>
    </lineage>
</organism>
<proteinExistence type="predicted"/>
<sequence length="42" mass="5010">MQHEQYGRAGRSPSAHVQPRATRGDEFRNRRFERGHREIGEF</sequence>
<reference evidence="3" key="1">
    <citation type="submission" date="2017-01" db="EMBL/GenBank/DDBJ databases">
        <title>Genome Analysis of Deinococcus marmoris KOPRI26562.</title>
        <authorList>
            <person name="Kim J.H."/>
            <person name="Oh H.-M."/>
        </authorList>
    </citation>
    <scope>NUCLEOTIDE SEQUENCE [LARGE SCALE GENOMIC DNA]</scope>
    <source>
        <strain evidence="3">PAMC 26633</strain>
    </source>
</reference>
<dbReference type="AlphaFoldDB" id="A0A226WMY7"/>